<protein>
    <submittedName>
        <fullName evidence="2">DUF3244 domain-containing protein</fullName>
    </submittedName>
</protein>
<feature type="signal peptide" evidence="1">
    <location>
        <begin position="1"/>
        <end position="23"/>
    </location>
</feature>
<feature type="chain" id="PRO_5038715493" evidence="1">
    <location>
        <begin position="24"/>
        <end position="128"/>
    </location>
</feature>
<reference evidence="2" key="1">
    <citation type="journal article" date="2021" name="PeerJ">
        <title>Extensive microbial diversity within the chicken gut microbiome revealed by metagenomics and culture.</title>
        <authorList>
            <person name="Gilroy R."/>
            <person name="Ravi A."/>
            <person name="Getino M."/>
            <person name="Pursley I."/>
            <person name="Horton D.L."/>
            <person name="Alikhan N.F."/>
            <person name="Baker D."/>
            <person name="Gharbi K."/>
            <person name="Hall N."/>
            <person name="Watson M."/>
            <person name="Adriaenssens E.M."/>
            <person name="Foster-Nyarko E."/>
            <person name="Jarju S."/>
            <person name="Secka A."/>
            <person name="Antonio M."/>
            <person name="Oren A."/>
            <person name="Chaudhuri R.R."/>
            <person name="La Ragione R."/>
            <person name="Hildebrand F."/>
            <person name="Pallen M.J."/>
        </authorList>
    </citation>
    <scope>NUCLEOTIDE SEQUENCE</scope>
    <source>
        <strain evidence="2">G3-2149</strain>
    </source>
</reference>
<evidence type="ECO:0000313" key="3">
    <source>
        <dbReference type="Proteomes" id="UP000823865"/>
    </source>
</evidence>
<name>A0A9E2P131_9BACT</name>
<dbReference type="Gene3D" id="2.60.40.3080">
    <property type="match status" value="1"/>
</dbReference>
<dbReference type="Pfam" id="PF11589">
    <property type="entry name" value="DUF3244"/>
    <property type="match status" value="1"/>
</dbReference>
<dbReference type="AlphaFoldDB" id="A0A9E2P131"/>
<dbReference type="Proteomes" id="UP000823865">
    <property type="component" value="Unassembled WGS sequence"/>
</dbReference>
<proteinExistence type="predicted"/>
<comment type="caution">
    <text evidence="2">The sequence shown here is derived from an EMBL/GenBank/DDBJ whole genome shotgun (WGS) entry which is preliminary data.</text>
</comment>
<accession>A0A9E2P131</accession>
<dbReference type="EMBL" id="JAHLFU010000119">
    <property type="protein sequence ID" value="MBU3853323.1"/>
    <property type="molecule type" value="Genomic_DNA"/>
</dbReference>
<evidence type="ECO:0000256" key="1">
    <source>
        <dbReference type="SAM" id="SignalP"/>
    </source>
</evidence>
<reference evidence="2" key="2">
    <citation type="submission" date="2021-04" db="EMBL/GenBank/DDBJ databases">
        <authorList>
            <person name="Gilroy R."/>
        </authorList>
    </citation>
    <scope>NUCLEOTIDE SEQUENCE</scope>
    <source>
        <strain evidence="2">G3-2149</strain>
    </source>
</reference>
<evidence type="ECO:0000313" key="2">
    <source>
        <dbReference type="EMBL" id="MBU3853323.1"/>
    </source>
</evidence>
<keyword evidence="1" id="KW-0732">Signal</keyword>
<sequence length="128" mass="14216">MKNLYSRLAALLLCVFVSLSAWADDKDNKSTSTVLLNKKAATTLGKDKRSVSIEPRAQYDASTLYLSAPLSLENVEVMLRNADGNILFADVVTLSPTVYLIDLEGYGEQSFEVEIYIDESIYYGDFSL</sequence>
<gene>
    <name evidence="2" type="ORF">H9789_05805</name>
</gene>
<dbReference type="InterPro" id="IPR021638">
    <property type="entry name" value="DUF3244"/>
</dbReference>
<organism evidence="2 3">
    <name type="scientific">Candidatus Paraprevotella stercoravium</name>
    <dbReference type="NCBI Taxonomy" id="2838725"/>
    <lineage>
        <taxon>Bacteria</taxon>
        <taxon>Pseudomonadati</taxon>
        <taxon>Bacteroidota</taxon>
        <taxon>Bacteroidia</taxon>
        <taxon>Bacteroidales</taxon>
        <taxon>Prevotellaceae</taxon>
        <taxon>Paraprevotella</taxon>
    </lineage>
</organism>